<dbReference type="InterPro" id="IPR008974">
    <property type="entry name" value="TRAF-like"/>
</dbReference>
<comment type="caution">
    <text evidence="3">The sequence shown here is derived from an EMBL/GenBank/DDBJ whole genome shotgun (WGS) entry which is preliminary data.</text>
</comment>
<dbReference type="SUPFAM" id="SSF49599">
    <property type="entry name" value="TRAF domain-like"/>
    <property type="match status" value="1"/>
</dbReference>
<keyword evidence="4" id="KW-1185">Reference proteome</keyword>
<dbReference type="Gene3D" id="2.60.210.10">
    <property type="entry name" value="Apoptosis, Tumor Necrosis Factor Receptor Associated Protein 2, Chain A"/>
    <property type="match status" value="1"/>
</dbReference>
<reference evidence="3 4" key="1">
    <citation type="journal article" date="2022" name="Nat. Ecol. Evol.">
        <title>A masculinizing supergene underlies an exaggerated male reproductive morph in a spider.</title>
        <authorList>
            <person name="Hendrickx F."/>
            <person name="De Corte Z."/>
            <person name="Sonet G."/>
            <person name="Van Belleghem S.M."/>
            <person name="Kostlbacher S."/>
            <person name="Vangestel C."/>
        </authorList>
    </citation>
    <scope>NUCLEOTIDE SEQUENCE [LARGE SCALE GENOMIC DNA]</scope>
    <source>
        <strain evidence="3">W744_W776</strain>
    </source>
</reference>
<evidence type="ECO:0000259" key="2">
    <source>
        <dbReference type="PROSITE" id="PS50144"/>
    </source>
</evidence>
<organism evidence="3 4">
    <name type="scientific">Oedothorax gibbosus</name>
    <dbReference type="NCBI Taxonomy" id="931172"/>
    <lineage>
        <taxon>Eukaryota</taxon>
        <taxon>Metazoa</taxon>
        <taxon>Ecdysozoa</taxon>
        <taxon>Arthropoda</taxon>
        <taxon>Chelicerata</taxon>
        <taxon>Arachnida</taxon>
        <taxon>Araneae</taxon>
        <taxon>Araneomorphae</taxon>
        <taxon>Entelegynae</taxon>
        <taxon>Araneoidea</taxon>
        <taxon>Linyphiidae</taxon>
        <taxon>Erigoninae</taxon>
        <taxon>Oedothorax</taxon>
    </lineage>
</organism>
<dbReference type="SMART" id="SM00061">
    <property type="entry name" value="MATH"/>
    <property type="match status" value="1"/>
</dbReference>
<accession>A0AAV6TXV5</accession>
<protein>
    <recommendedName>
        <fullName evidence="2">MATH domain-containing protein</fullName>
    </recommendedName>
</protein>
<keyword evidence="1" id="KW-0175">Coiled coil</keyword>
<evidence type="ECO:0000313" key="3">
    <source>
        <dbReference type="EMBL" id="KAG8176306.1"/>
    </source>
</evidence>
<evidence type="ECO:0000256" key="1">
    <source>
        <dbReference type="ARBA" id="ARBA00023054"/>
    </source>
</evidence>
<dbReference type="AlphaFoldDB" id="A0AAV6TXV5"/>
<dbReference type="EMBL" id="JAFNEN010000897">
    <property type="protein sequence ID" value="KAG8176306.1"/>
    <property type="molecule type" value="Genomic_DNA"/>
</dbReference>
<dbReference type="Proteomes" id="UP000827092">
    <property type="component" value="Unassembled WGS sequence"/>
</dbReference>
<evidence type="ECO:0000313" key="4">
    <source>
        <dbReference type="Proteomes" id="UP000827092"/>
    </source>
</evidence>
<name>A0AAV6TXV5_9ARAC</name>
<dbReference type="InterPro" id="IPR002083">
    <property type="entry name" value="MATH/TRAF_dom"/>
</dbReference>
<dbReference type="PROSITE" id="PS50144">
    <property type="entry name" value="MATH"/>
    <property type="match status" value="1"/>
</dbReference>
<dbReference type="Pfam" id="PF22486">
    <property type="entry name" value="MATH_2"/>
    <property type="match status" value="1"/>
</dbReference>
<dbReference type="PANTHER" id="PTHR46236:SF35">
    <property type="entry name" value="MATH DOMAIN-CONTAINING PROTEIN"/>
    <property type="match status" value="1"/>
</dbReference>
<dbReference type="InterPro" id="IPR050804">
    <property type="entry name" value="MCC"/>
</dbReference>
<gene>
    <name evidence="3" type="ORF">JTE90_010025</name>
</gene>
<sequence length="325" mass="36505">MALVEEPKQPGVYTFTWAIHNFSHCNKKKDGSLFSPVFYVGGSIPFKLVLYPKGCACDGSTGFMSLHLHSVNYKSFNTRVIYKFVLSLKRFNGIFKDSYREVSISICCQQSCACRNFISIDELNETNAYLENDVLTLRCRVWRATASVSEPSVDCFAKTEIKIAKLNYLWILEDLVGPDGILKHKFERSTGILNFSSEFPTIKLHVSTGETFDDDSIYLAIEKQSGFSTPLFSVYNIHLLDSYGSIVHFIRGEAEFQNSNETQKFPFMQTNHVISFPVHSAMDTCKLISELYLTTLQVAIIFSLLVVTSSSGSVAPAPSGHRVKD</sequence>
<dbReference type="PANTHER" id="PTHR46236">
    <property type="entry name" value="TRAF-LIKE SUPERFAMILY PROTEIN"/>
    <property type="match status" value="1"/>
</dbReference>
<proteinExistence type="predicted"/>
<dbReference type="CDD" id="cd00121">
    <property type="entry name" value="MATH"/>
    <property type="match status" value="1"/>
</dbReference>
<feature type="domain" description="MATH" evidence="2">
    <location>
        <begin position="12"/>
        <end position="141"/>
    </location>
</feature>